<dbReference type="VEuPathDB" id="AmoebaDB:KM1_145580"/>
<dbReference type="PROSITE" id="PS51746">
    <property type="entry name" value="PPM_2"/>
    <property type="match status" value="1"/>
</dbReference>
<comment type="subcellular location">
    <subcellularLocation>
        <location evidence="1">Membrane</location>
        <topology evidence="1">Multi-pass membrane protein</topology>
    </subcellularLocation>
</comment>
<dbReference type="SMART" id="SM00332">
    <property type="entry name" value="PP2Cc"/>
    <property type="match status" value="1"/>
</dbReference>
<dbReference type="EMBL" id="BDEQ01000001">
    <property type="protein sequence ID" value="GAT99750.1"/>
    <property type="molecule type" value="Genomic_DNA"/>
</dbReference>
<dbReference type="CDD" id="cd00143">
    <property type="entry name" value="PP2Cc"/>
    <property type="match status" value="1"/>
</dbReference>
<evidence type="ECO:0000313" key="9">
    <source>
        <dbReference type="Proteomes" id="UP000078387"/>
    </source>
</evidence>
<keyword evidence="4 6" id="KW-1133">Transmembrane helix</keyword>
<feature type="transmembrane region" description="Helical" evidence="6">
    <location>
        <begin position="25"/>
        <end position="43"/>
    </location>
</feature>
<evidence type="ECO:0000313" key="8">
    <source>
        <dbReference type="EMBL" id="GAT99750.1"/>
    </source>
</evidence>
<feature type="transmembrane region" description="Helical" evidence="6">
    <location>
        <begin position="276"/>
        <end position="297"/>
    </location>
</feature>
<reference evidence="8 9" key="1">
    <citation type="submission" date="2016-05" db="EMBL/GenBank/DDBJ databases">
        <title>First whole genome sequencing of Entamoeba histolytica HM1:IMSS-clone-6.</title>
        <authorList>
            <person name="Mukherjee Avik.K."/>
            <person name="Izumyama S."/>
            <person name="Nakada-Tsukui K."/>
            <person name="Nozaki T."/>
        </authorList>
    </citation>
    <scope>NUCLEOTIDE SEQUENCE [LARGE SCALE GENOMIC DNA]</scope>
    <source>
        <strain evidence="8 9">HM1:IMSS clone 6</strain>
    </source>
</reference>
<dbReference type="InterPro" id="IPR015655">
    <property type="entry name" value="PP2C"/>
</dbReference>
<keyword evidence="3 6" id="KW-0812">Transmembrane</keyword>
<dbReference type="InterPro" id="IPR001932">
    <property type="entry name" value="PPM-type_phosphatase-like_dom"/>
</dbReference>
<gene>
    <name evidence="8" type="ORF">CL6EHI_202480</name>
</gene>
<evidence type="ECO:0000256" key="5">
    <source>
        <dbReference type="ARBA" id="ARBA00023136"/>
    </source>
</evidence>
<comment type="similarity">
    <text evidence="2">Belongs to the CLPTM1 family.</text>
</comment>
<dbReference type="GO" id="GO:0016020">
    <property type="term" value="C:membrane"/>
    <property type="evidence" value="ECO:0007669"/>
    <property type="project" value="UniProtKB-SubCell"/>
</dbReference>
<evidence type="ECO:0000256" key="3">
    <source>
        <dbReference type="ARBA" id="ARBA00022692"/>
    </source>
</evidence>
<dbReference type="VEuPathDB" id="AmoebaDB:EHI7A_029500"/>
<organism evidence="8 9">
    <name type="scientific">Entamoeba histolytica</name>
    <dbReference type="NCBI Taxonomy" id="5759"/>
    <lineage>
        <taxon>Eukaryota</taxon>
        <taxon>Amoebozoa</taxon>
        <taxon>Evosea</taxon>
        <taxon>Archamoebae</taxon>
        <taxon>Mastigamoebida</taxon>
        <taxon>Entamoebidae</taxon>
        <taxon>Entamoeba</taxon>
    </lineage>
</organism>
<evidence type="ECO:0000256" key="1">
    <source>
        <dbReference type="ARBA" id="ARBA00004141"/>
    </source>
</evidence>
<dbReference type="VEuPathDB" id="AmoebaDB:EHI_202480"/>
<dbReference type="InterPro" id="IPR036457">
    <property type="entry name" value="PPM-type-like_dom_sf"/>
</dbReference>
<dbReference type="VEuPathDB" id="AmoebaDB:EHI_202580"/>
<dbReference type="InterPro" id="IPR008429">
    <property type="entry name" value="CLPTM1"/>
</dbReference>
<dbReference type="SUPFAM" id="SSF81606">
    <property type="entry name" value="PP2C-like"/>
    <property type="match status" value="1"/>
</dbReference>
<evidence type="ECO:0000256" key="4">
    <source>
        <dbReference type="ARBA" id="ARBA00022989"/>
    </source>
</evidence>
<evidence type="ECO:0000259" key="7">
    <source>
        <dbReference type="PROSITE" id="PS51746"/>
    </source>
</evidence>
<evidence type="ECO:0000256" key="6">
    <source>
        <dbReference type="SAM" id="Phobius"/>
    </source>
</evidence>
<proteinExistence type="inferred from homology"/>
<comment type="caution">
    <text evidence="8">The sequence shown here is derived from an EMBL/GenBank/DDBJ whole genome shotgun (WGS) entry which is preliminary data.</text>
</comment>
<dbReference type="VEuPathDB" id="AmoebaDB:EHI8A_039820"/>
<dbReference type="AlphaFoldDB" id="A0A175K114"/>
<accession>A0A175K114</accession>
<dbReference type="GO" id="GO:0004722">
    <property type="term" value="F:protein serine/threonine phosphatase activity"/>
    <property type="evidence" value="ECO:0007669"/>
    <property type="project" value="InterPro"/>
</dbReference>
<feature type="domain" description="PPM-type phosphatase" evidence="7">
    <location>
        <begin position="308"/>
        <end position="542"/>
    </location>
</feature>
<protein>
    <submittedName>
        <fullName evidence="8">Protein phosphatase domain containing protein</fullName>
    </submittedName>
</protein>
<sequence length="543" mass="61541">MMVEQPAPSNNRNNQQQLSFIQKHPLAACLIVVFIAYSCYGIYSTIYPPTNGYKSAYMDNEHIYFNVSLIHQSQEHHLLSKDVEYKNIDSLSEPISIPSNYLSYIKSNQSIIMKVVVKPLTKYNNQSMTFKSPILRTFKPIPQTHNLINENNITTTTNELNFTLGCIPYFEISFMKQIVDPHNIPPECGIVHYNGIKKRIAPIIFHNTFWLIKDYYTPINDTIQNLNISLKITSISYFKMIMIHSLGHSFSIHQHMGTMVHDEIDEFKRVFMETNIILLVITTIVSTLHTIFDFLAYKNDIQPSKRYEIGISQTIGKNDRMQDTANVLGELFPNIDIIGIFDGHNGEEAARYCLISMKNEFNCLNPKDCEHQLPQIFESIHNNISSQTISGTTASICIIRSDDVVLAHVGDSPIYFYENGHLTRMTQNHSATFEKERIIASGGKVINIKGVDRVNGQINLSRSLGDKLLQPPLTYKPDISIHSLSMKYIVIVTDGVTDSLSDSEMEIILSQPLSPDQIAATIRNNAFINGSVDNISVIVIQII</sequence>
<dbReference type="Pfam" id="PF00481">
    <property type="entry name" value="PP2C"/>
    <property type="match status" value="1"/>
</dbReference>
<dbReference type="Pfam" id="PF05602">
    <property type="entry name" value="CLPTM1"/>
    <property type="match status" value="1"/>
</dbReference>
<dbReference type="VEuPathDB" id="AmoebaDB:EHI8A_026650"/>
<dbReference type="FunFam" id="3.60.40.10:FF:000042">
    <property type="entry name" value="Protein phosphatase domain containing protein"/>
    <property type="match status" value="1"/>
</dbReference>
<dbReference type="VEuPathDB" id="AmoebaDB:EHI5A_111910"/>
<name>A0A175K114_ENTHI</name>
<dbReference type="Proteomes" id="UP000078387">
    <property type="component" value="Unassembled WGS sequence"/>
</dbReference>
<evidence type="ECO:0000256" key="2">
    <source>
        <dbReference type="ARBA" id="ARBA00009310"/>
    </source>
</evidence>
<dbReference type="PANTHER" id="PTHR47992">
    <property type="entry name" value="PROTEIN PHOSPHATASE"/>
    <property type="match status" value="1"/>
</dbReference>
<dbReference type="Gene3D" id="3.60.40.10">
    <property type="entry name" value="PPM-type phosphatase domain"/>
    <property type="match status" value="1"/>
</dbReference>
<dbReference type="VEuPathDB" id="AmoebaDB:EHI7A_041050"/>
<keyword evidence="5 6" id="KW-0472">Membrane</keyword>